<evidence type="ECO:0000256" key="4">
    <source>
        <dbReference type="ARBA" id="ARBA00022692"/>
    </source>
</evidence>
<gene>
    <name evidence="10" type="ORF">S01H1_10210</name>
</gene>
<evidence type="ECO:0000256" key="1">
    <source>
        <dbReference type="ARBA" id="ARBA00004651"/>
    </source>
</evidence>
<proteinExistence type="inferred from homology"/>
<evidence type="ECO:0000256" key="6">
    <source>
        <dbReference type="ARBA" id="ARBA00023136"/>
    </source>
</evidence>
<feature type="domain" description="MotA/TolQ/ExbB proton channel" evidence="9">
    <location>
        <begin position="7"/>
        <end position="105"/>
    </location>
</feature>
<dbReference type="InterPro" id="IPR002898">
    <property type="entry name" value="MotA_ExbB_proton_chnl"/>
</dbReference>
<keyword evidence="5 8" id="KW-1133">Transmembrane helix</keyword>
<feature type="region of interest" description="Disordered" evidence="7">
    <location>
        <begin position="127"/>
        <end position="182"/>
    </location>
</feature>
<evidence type="ECO:0000313" key="10">
    <source>
        <dbReference type="EMBL" id="GAF69881.1"/>
    </source>
</evidence>
<evidence type="ECO:0000256" key="2">
    <source>
        <dbReference type="ARBA" id="ARBA00010442"/>
    </source>
</evidence>
<evidence type="ECO:0000256" key="3">
    <source>
        <dbReference type="ARBA" id="ARBA00022475"/>
    </source>
</evidence>
<keyword evidence="3" id="KW-1003">Cell membrane</keyword>
<comment type="similarity">
    <text evidence="2">Belongs to the ExbB/TolQ family.</text>
</comment>
<protein>
    <recommendedName>
        <fullName evidence="9">MotA/TolQ/ExbB proton channel domain-containing protein</fullName>
    </recommendedName>
</protein>
<dbReference type="Pfam" id="PF01618">
    <property type="entry name" value="MotA_ExbB"/>
    <property type="match status" value="1"/>
</dbReference>
<reference evidence="10" key="1">
    <citation type="journal article" date="2014" name="Front. Microbiol.">
        <title>High frequency of phylogenetically diverse reductive dehalogenase-homologous genes in deep subseafloor sedimentary metagenomes.</title>
        <authorList>
            <person name="Kawai M."/>
            <person name="Futagami T."/>
            <person name="Toyoda A."/>
            <person name="Takaki Y."/>
            <person name="Nishi S."/>
            <person name="Hori S."/>
            <person name="Arai W."/>
            <person name="Tsubouchi T."/>
            <person name="Morono Y."/>
            <person name="Uchiyama I."/>
            <person name="Ito T."/>
            <person name="Fujiyama A."/>
            <person name="Inagaki F."/>
            <person name="Takami H."/>
        </authorList>
    </citation>
    <scope>NUCLEOTIDE SEQUENCE</scope>
    <source>
        <strain evidence="10">Expedition CK06-06</strain>
    </source>
</reference>
<feature type="transmembrane region" description="Helical" evidence="8">
    <location>
        <begin position="72"/>
        <end position="96"/>
    </location>
</feature>
<dbReference type="PANTHER" id="PTHR30625:SF17">
    <property type="entry name" value="TOLQ-RELATED"/>
    <property type="match status" value="1"/>
</dbReference>
<feature type="transmembrane region" description="Helical" evidence="8">
    <location>
        <begin position="29"/>
        <end position="52"/>
    </location>
</feature>
<evidence type="ECO:0000259" key="9">
    <source>
        <dbReference type="Pfam" id="PF01618"/>
    </source>
</evidence>
<dbReference type="PANTHER" id="PTHR30625">
    <property type="entry name" value="PROTEIN TOLQ"/>
    <property type="match status" value="1"/>
</dbReference>
<evidence type="ECO:0000256" key="7">
    <source>
        <dbReference type="SAM" id="MobiDB-lite"/>
    </source>
</evidence>
<comment type="caution">
    <text evidence="10">The sequence shown here is derived from an EMBL/GenBank/DDBJ whole genome shotgun (WGS) entry which is preliminary data.</text>
</comment>
<comment type="subcellular location">
    <subcellularLocation>
        <location evidence="1">Cell membrane</location>
        <topology evidence="1">Multi-pass membrane protein</topology>
    </subcellularLocation>
</comment>
<dbReference type="AlphaFoldDB" id="X0S3Q6"/>
<sequence>GRGDWFRMRSVIAESLQEQAWALMRRIEWVNLIGNVSPMVGLFGTVFGMIKLFNAIVVAGGQPQPAQLAEGISVALVTTFWGLFIAIPALAVYGVFRNRIETLVSDAVVEAENVMSEIMRSLKPVRSGAVKSGQGPLARTSDGVKRQIETEQPKQKQPLTKPEIREIDGRPSQEFRQSPLRS</sequence>
<dbReference type="InterPro" id="IPR050790">
    <property type="entry name" value="ExbB/TolQ_transport"/>
</dbReference>
<evidence type="ECO:0000256" key="5">
    <source>
        <dbReference type="ARBA" id="ARBA00022989"/>
    </source>
</evidence>
<dbReference type="GO" id="GO:0005886">
    <property type="term" value="C:plasma membrane"/>
    <property type="evidence" value="ECO:0007669"/>
    <property type="project" value="UniProtKB-SubCell"/>
</dbReference>
<feature type="compositionally biased region" description="Basic and acidic residues" evidence="7">
    <location>
        <begin position="142"/>
        <end position="154"/>
    </location>
</feature>
<accession>X0S3Q6</accession>
<keyword evidence="4 8" id="KW-0812">Transmembrane</keyword>
<feature type="non-terminal residue" evidence="10">
    <location>
        <position position="1"/>
    </location>
</feature>
<name>X0S3Q6_9ZZZZ</name>
<dbReference type="EMBL" id="BARS01005213">
    <property type="protein sequence ID" value="GAF69881.1"/>
    <property type="molecule type" value="Genomic_DNA"/>
</dbReference>
<dbReference type="GO" id="GO:0017038">
    <property type="term" value="P:protein import"/>
    <property type="evidence" value="ECO:0007669"/>
    <property type="project" value="TreeGrafter"/>
</dbReference>
<organism evidence="10">
    <name type="scientific">marine sediment metagenome</name>
    <dbReference type="NCBI Taxonomy" id="412755"/>
    <lineage>
        <taxon>unclassified sequences</taxon>
        <taxon>metagenomes</taxon>
        <taxon>ecological metagenomes</taxon>
    </lineage>
</organism>
<keyword evidence="6 8" id="KW-0472">Membrane</keyword>
<evidence type="ECO:0000256" key="8">
    <source>
        <dbReference type="SAM" id="Phobius"/>
    </source>
</evidence>
<feature type="compositionally biased region" description="Basic and acidic residues" evidence="7">
    <location>
        <begin position="162"/>
        <end position="173"/>
    </location>
</feature>